<evidence type="ECO:0000256" key="6">
    <source>
        <dbReference type="ARBA" id="ARBA00023077"/>
    </source>
</evidence>
<feature type="domain" description="TonB-dependent receptor-like beta-barrel" evidence="14">
    <location>
        <begin position="400"/>
        <end position="915"/>
    </location>
</feature>
<comment type="caution">
    <text evidence="16">The sequence shown here is derived from an EMBL/GenBank/DDBJ whole genome shotgun (WGS) entry which is preliminary data.</text>
</comment>
<feature type="compositionally biased region" description="Polar residues" evidence="12">
    <location>
        <begin position="524"/>
        <end position="534"/>
    </location>
</feature>
<keyword evidence="9 10" id="KW-0998">Cell outer membrane</keyword>
<keyword evidence="13" id="KW-0732">Signal</keyword>
<comment type="similarity">
    <text evidence="2 10 11">Belongs to the TonB-dependent receptor family.</text>
</comment>
<feature type="signal peptide" evidence="13">
    <location>
        <begin position="1"/>
        <end position="25"/>
    </location>
</feature>
<evidence type="ECO:0000259" key="15">
    <source>
        <dbReference type="Pfam" id="PF07715"/>
    </source>
</evidence>
<dbReference type="PROSITE" id="PS52016">
    <property type="entry name" value="TONB_DEPENDENT_REC_3"/>
    <property type="match status" value="1"/>
</dbReference>
<evidence type="ECO:0000313" key="16">
    <source>
        <dbReference type="EMBL" id="MFG6439911.1"/>
    </source>
</evidence>
<keyword evidence="3 10" id="KW-0813">Transport</keyword>
<dbReference type="Gene3D" id="2.170.130.10">
    <property type="entry name" value="TonB-dependent receptor, plug domain"/>
    <property type="match status" value="1"/>
</dbReference>
<evidence type="ECO:0000256" key="13">
    <source>
        <dbReference type="SAM" id="SignalP"/>
    </source>
</evidence>
<dbReference type="InterPro" id="IPR039426">
    <property type="entry name" value="TonB-dep_rcpt-like"/>
</dbReference>
<dbReference type="InterPro" id="IPR037066">
    <property type="entry name" value="Plug_dom_sf"/>
</dbReference>
<dbReference type="PANTHER" id="PTHR47234:SF2">
    <property type="entry name" value="TONB-DEPENDENT RECEPTOR"/>
    <property type="match status" value="1"/>
</dbReference>
<evidence type="ECO:0000256" key="4">
    <source>
        <dbReference type="ARBA" id="ARBA00022452"/>
    </source>
</evidence>
<evidence type="ECO:0000256" key="8">
    <source>
        <dbReference type="ARBA" id="ARBA00023170"/>
    </source>
</evidence>
<evidence type="ECO:0000256" key="3">
    <source>
        <dbReference type="ARBA" id="ARBA00022448"/>
    </source>
</evidence>
<keyword evidence="4 10" id="KW-1134">Transmembrane beta strand</keyword>
<keyword evidence="5 10" id="KW-0812">Transmembrane</keyword>
<dbReference type="RefSeq" id="WP_394395657.1">
    <property type="nucleotide sequence ID" value="NZ_JBIGHW010000002.1"/>
</dbReference>
<evidence type="ECO:0000256" key="7">
    <source>
        <dbReference type="ARBA" id="ARBA00023136"/>
    </source>
</evidence>
<evidence type="ECO:0000313" key="17">
    <source>
        <dbReference type="Proteomes" id="UP001606301"/>
    </source>
</evidence>
<evidence type="ECO:0000259" key="14">
    <source>
        <dbReference type="Pfam" id="PF00593"/>
    </source>
</evidence>
<dbReference type="EMBL" id="JBIGHW010000002">
    <property type="protein sequence ID" value="MFG6439911.1"/>
    <property type="molecule type" value="Genomic_DNA"/>
</dbReference>
<evidence type="ECO:0000256" key="9">
    <source>
        <dbReference type="ARBA" id="ARBA00023237"/>
    </source>
</evidence>
<name>A0ABW7FDX0_9BURK</name>
<dbReference type="Pfam" id="PF07715">
    <property type="entry name" value="Plug"/>
    <property type="match status" value="1"/>
</dbReference>
<comment type="subcellular location">
    <subcellularLocation>
        <location evidence="1 10">Cell outer membrane</location>
        <topology evidence="1 10">Multi-pass membrane protein</topology>
    </subcellularLocation>
</comment>
<organism evidence="16 17">
    <name type="scientific">Pelomonas margarita</name>
    <dbReference type="NCBI Taxonomy" id="3299031"/>
    <lineage>
        <taxon>Bacteria</taxon>
        <taxon>Pseudomonadati</taxon>
        <taxon>Pseudomonadota</taxon>
        <taxon>Betaproteobacteria</taxon>
        <taxon>Burkholderiales</taxon>
        <taxon>Sphaerotilaceae</taxon>
        <taxon>Roseateles</taxon>
    </lineage>
</organism>
<feature type="domain" description="TonB-dependent receptor plug" evidence="15">
    <location>
        <begin position="50"/>
        <end position="158"/>
    </location>
</feature>
<proteinExistence type="inferred from homology"/>
<dbReference type="Proteomes" id="UP001606301">
    <property type="component" value="Unassembled WGS sequence"/>
</dbReference>
<evidence type="ECO:0000256" key="2">
    <source>
        <dbReference type="ARBA" id="ARBA00009810"/>
    </source>
</evidence>
<dbReference type="InterPro" id="IPR000531">
    <property type="entry name" value="Beta-barrel_TonB"/>
</dbReference>
<evidence type="ECO:0000256" key="11">
    <source>
        <dbReference type="RuleBase" id="RU003357"/>
    </source>
</evidence>
<evidence type="ECO:0000256" key="5">
    <source>
        <dbReference type="ARBA" id="ARBA00022692"/>
    </source>
</evidence>
<protein>
    <submittedName>
        <fullName evidence="16">TonB-dependent receptor domain-containing protein</fullName>
    </submittedName>
</protein>
<dbReference type="SUPFAM" id="SSF56935">
    <property type="entry name" value="Porins"/>
    <property type="match status" value="1"/>
</dbReference>
<feature type="region of interest" description="Disordered" evidence="12">
    <location>
        <begin position="519"/>
        <end position="546"/>
    </location>
</feature>
<evidence type="ECO:0000256" key="1">
    <source>
        <dbReference type="ARBA" id="ARBA00004571"/>
    </source>
</evidence>
<feature type="chain" id="PRO_5046716501" evidence="13">
    <location>
        <begin position="26"/>
        <end position="958"/>
    </location>
</feature>
<dbReference type="InterPro" id="IPR012910">
    <property type="entry name" value="Plug_dom"/>
</dbReference>
<evidence type="ECO:0000256" key="10">
    <source>
        <dbReference type="PROSITE-ProRule" id="PRU01360"/>
    </source>
</evidence>
<accession>A0ABW7FDX0</accession>
<keyword evidence="8 16" id="KW-0675">Receptor</keyword>
<evidence type="ECO:0000256" key="12">
    <source>
        <dbReference type="SAM" id="MobiDB-lite"/>
    </source>
</evidence>
<sequence length="958" mass="100757">MFKRNACSAAALALIGTFGAVTAFAQGADAQKLERVEITGTRIKSLGAASSSPITSVTTAEINASQPVGVEELFRSLPAAMPAIGSGTNNGSGGFATIDLRGLGTNRSLVLVNGRRLVPSTLTGVVDTNAIPVALLERVDLVTGGASAVYGADAVAGVVNFVMKRNFSGLVASATYGASEEGDAKRRRADLTMGGNFDGGKGNVVLSIGTTTTDAVRQGERPWGAVSLNSVNGLGSGSATSTPAHWSVTGLGALLPSTTGLYVLDGSTGRLRASTQADEYNFNPLNYYETPLKRTQITALGRYEITPGIEAYSELFHTRSSVVLNLAPTGSFTSTYRVPIGNPFIPQAAREQICAAQSIAAANCVLGNTTEVPLIVARRFTELGPRINDFQNTLNQFTVGVRGDLPFTDWSFDAYLQRGTADQVSSRINWGSFSKVQQALRAVNTTTCITATNGCVPLNIFGAEGSLTQQMINFVNLSSVSNTSVKQNVVAASANGEIAMLKSPWAKAPVSAAVGLESREVKGGNQSDGPSQIQGEVLGTGAPTPDRSGTLKLSEAYVESIVPLLSGLPLAQAVNLELGYRHTEFKTTASSQEYGSWKAGLDWAPMRGVRVRGMQQRATRAPNVNELYAPVITGLSNLAVDPCAGNRINTGDANTAGTLSSLCRQTGVPGSQVGFVPNPSAGQINNTSGGNPNLGPEEADTTTFGIVWEPTFANNLSLTLDYYRIKIKKAVSSPTTTQVIQGCYNTTGLNPTLGYNAMCQLIVRDPLTGSMNGGPGVVTQSSNLGAYDVSGIDLGANYRLNLAGMGRVDLGLIASYVSKWDFKSLPTLPTLDCVGYYGTSCGGPTSKLRFTQRATWSMGDFSAGYVWRFIGGTEEEPGGSPYLPAFAKIKNVNYVDLNGSWQVTKNFGLSMTVNNAFGKKPPIVGNTIGTTTTNSGNTFPQWYDVIGRRYSVTATAKF</sequence>
<dbReference type="Gene3D" id="2.40.170.20">
    <property type="entry name" value="TonB-dependent receptor, beta-barrel domain"/>
    <property type="match status" value="1"/>
</dbReference>
<gene>
    <name evidence="16" type="ORF">ACG0Z3_04390</name>
</gene>
<dbReference type="Pfam" id="PF00593">
    <property type="entry name" value="TonB_dep_Rec_b-barrel"/>
    <property type="match status" value="1"/>
</dbReference>
<reference evidence="16 17" key="1">
    <citation type="submission" date="2024-08" db="EMBL/GenBank/DDBJ databases">
        <authorList>
            <person name="Lu H."/>
        </authorList>
    </citation>
    <scope>NUCLEOTIDE SEQUENCE [LARGE SCALE GENOMIC DNA]</scope>
    <source>
        <strain evidence="16 17">LKC17W</strain>
    </source>
</reference>
<keyword evidence="7 10" id="KW-0472">Membrane</keyword>
<keyword evidence="6 11" id="KW-0798">TonB box</keyword>
<keyword evidence="17" id="KW-1185">Reference proteome</keyword>
<dbReference type="PANTHER" id="PTHR47234">
    <property type="match status" value="1"/>
</dbReference>
<dbReference type="InterPro" id="IPR036942">
    <property type="entry name" value="Beta-barrel_TonB_sf"/>
</dbReference>